<sequence>MASGAFPGGTVSPGTVRRRGWRSGRTGRARFFRSELRLVFGRRRNQAGMAALAAVPVIIAVALRVTDGPTEAGRDPGFFSAISGNGFFVALAALGAELGLFLPIAVAAIAGDSIAGEANSGTLRYLLTVPVGRTRLLAVKYAAIVVFVATVTLLVAAIGLLAGLALFGGGPVTLLSGVQVSLAEGLLRLLGVCAYLTVGLCALGAVGLFVSTLTEQPMGATIATTMLAVTSFVLDSIPQLDWLHPYLLTHHWQAFVELLRDPVAFDALRPGLLSAAGYAVVFLSAAWARFGGRDVTS</sequence>
<feature type="transmembrane region" description="Helical" evidence="2">
    <location>
        <begin position="47"/>
        <end position="66"/>
    </location>
</feature>
<feature type="transmembrane region" description="Helical" evidence="2">
    <location>
        <begin position="141"/>
        <end position="167"/>
    </location>
</feature>
<evidence type="ECO:0000313" key="4">
    <source>
        <dbReference type="Proteomes" id="UP000646749"/>
    </source>
</evidence>
<dbReference type="Proteomes" id="UP000646749">
    <property type="component" value="Unassembled WGS sequence"/>
</dbReference>
<feature type="transmembrane region" description="Helical" evidence="2">
    <location>
        <begin position="187"/>
        <end position="210"/>
    </location>
</feature>
<proteinExistence type="predicted"/>
<keyword evidence="2" id="KW-0812">Transmembrane</keyword>
<gene>
    <name evidence="3" type="ORF">Pen02_65390</name>
</gene>
<feature type="transmembrane region" description="Helical" evidence="2">
    <location>
        <begin position="217"/>
        <end position="234"/>
    </location>
</feature>
<evidence type="ECO:0000256" key="2">
    <source>
        <dbReference type="SAM" id="Phobius"/>
    </source>
</evidence>
<protein>
    <submittedName>
        <fullName evidence="3">ABC transporter permease</fullName>
    </submittedName>
</protein>
<feature type="transmembrane region" description="Helical" evidence="2">
    <location>
        <begin position="86"/>
        <end position="110"/>
    </location>
</feature>
<dbReference type="Pfam" id="PF12730">
    <property type="entry name" value="ABC2_membrane_4"/>
    <property type="match status" value="1"/>
</dbReference>
<feature type="transmembrane region" description="Helical" evidence="2">
    <location>
        <begin position="267"/>
        <end position="288"/>
    </location>
</feature>
<name>A0ABQ4EA84_9ACTN</name>
<organism evidence="3 4">
    <name type="scientific">Plantactinospora endophytica</name>
    <dbReference type="NCBI Taxonomy" id="673535"/>
    <lineage>
        <taxon>Bacteria</taxon>
        <taxon>Bacillati</taxon>
        <taxon>Actinomycetota</taxon>
        <taxon>Actinomycetes</taxon>
        <taxon>Micromonosporales</taxon>
        <taxon>Micromonosporaceae</taxon>
        <taxon>Plantactinospora</taxon>
    </lineage>
</organism>
<keyword evidence="2" id="KW-1133">Transmembrane helix</keyword>
<reference evidence="3 4" key="1">
    <citation type="submission" date="2021-01" db="EMBL/GenBank/DDBJ databases">
        <title>Whole genome shotgun sequence of Plantactinospora endophytica NBRC 110450.</title>
        <authorList>
            <person name="Komaki H."/>
            <person name="Tamura T."/>
        </authorList>
    </citation>
    <scope>NUCLEOTIDE SEQUENCE [LARGE SCALE GENOMIC DNA]</scope>
    <source>
        <strain evidence="3 4">NBRC 110450</strain>
    </source>
</reference>
<comment type="caution">
    <text evidence="3">The sequence shown here is derived from an EMBL/GenBank/DDBJ whole genome shotgun (WGS) entry which is preliminary data.</text>
</comment>
<accession>A0ABQ4EA84</accession>
<keyword evidence="4" id="KW-1185">Reference proteome</keyword>
<dbReference type="PANTHER" id="PTHR37305">
    <property type="entry name" value="INTEGRAL MEMBRANE PROTEIN-RELATED"/>
    <property type="match status" value="1"/>
</dbReference>
<dbReference type="PANTHER" id="PTHR37305:SF1">
    <property type="entry name" value="MEMBRANE PROTEIN"/>
    <property type="match status" value="1"/>
</dbReference>
<keyword evidence="2" id="KW-0472">Membrane</keyword>
<feature type="region of interest" description="Disordered" evidence="1">
    <location>
        <begin position="1"/>
        <end position="22"/>
    </location>
</feature>
<dbReference type="EMBL" id="BONW01000039">
    <property type="protein sequence ID" value="GIG91603.1"/>
    <property type="molecule type" value="Genomic_DNA"/>
</dbReference>
<evidence type="ECO:0000313" key="3">
    <source>
        <dbReference type="EMBL" id="GIG91603.1"/>
    </source>
</evidence>
<evidence type="ECO:0000256" key="1">
    <source>
        <dbReference type="SAM" id="MobiDB-lite"/>
    </source>
</evidence>